<dbReference type="GO" id="GO:0032993">
    <property type="term" value="C:protein-DNA complex"/>
    <property type="evidence" value="ECO:0007669"/>
    <property type="project" value="TreeGrafter"/>
</dbReference>
<dbReference type="InterPro" id="IPR039420">
    <property type="entry name" value="WalR-like"/>
</dbReference>
<dbReference type="Pfam" id="PF00072">
    <property type="entry name" value="Response_reg"/>
    <property type="match status" value="1"/>
</dbReference>
<feature type="modified residue" description="4-aspartylphosphate" evidence="8">
    <location>
        <position position="50"/>
    </location>
</feature>
<dbReference type="Gene3D" id="1.10.10.10">
    <property type="entry name" value="Winged helix-like DNA-binding domain superfamily/Winged helix DNA-binding domain"/>
    <property type="match status" value="1"/>
</dbReference>
<sequence>MIYIVEDDAEVREMESYALKSSGFEVMAFDCGKAMDEQLKMDLPELFILDIMLPGEDGLSILKRLRSQENTRNIPVIMLTAKGTELDKVKGLDLGADDYMAKPFGILELISRVRAVLRRFGKGRAEDAVQVSLGDVSIDDKRHAVTVGGNPVELTFKEYELLKLLIGNPGIVFSRQQILEKIWGIDFDMDTRTVDMHVKTLRQKLGEQAFLIQTVRNVGYKAE</sequence>
<accession>A0A2M9AAP8</accession>
<dbReference type="SUPFAM" id="SSF46894">
    <property type="entry name" value="C-terminal effector domain of the bipartite response regulators"/>
    <property type="match status" value="1"/>
</dbReference>
<dbReference type="PROSITE" id="PS51755">
    <property type="entry name" value="OMPR_PHOB"/>
    <property type="match status" value="1"/>
</dbReference>
<dbReference type="SMART" id="SM00448">
    <property type="entry name" value="REC"/>
    <property type="match status" value="1"/>
</dbReference>
<dbReference type="GO" id="GO:0006355">
    <property type="term" value="P:regulation of DNA-templated transcription"/>
    <property type="evidence" value="ECO:0007669"/>
    <property type="project" value="InterPro"/>
</dbReference>
<organism evidence="12 13">
    <name type="scientific">Hallerella succinigenes</name>
    <dbReference type="NCBI Taxonomy" id="1896222"/>
    <lineage>
        <taxon>Bacteria</taxon>
        <taxon>Pseudomonadati</taxon>
        <taxon>Fibrobacterota</taxon>
        <taxon>Fibrobacteria</taxon>
        <taxon>Fibrobacterales</taxon>
        <taxon>Fibrobacteraceae</taxon>
        <taxon>Hallerella</taxon>
    </lineage>
</organism>
<dbReference type="InterPro" id="IPR016032">
    <property type="entry name" value="Sig_transdc_resp-reg_C-effctor"/>
</dbReference>
<dbReference type="PANTHER" id="PTHR48111:SF1">
    <property type="entry name" value="TWO-COMPONENT RESPONSE REGULATOR ORR33"/>
    <property type="match status" value="1"/>
</dbReference>
<dbReference type="GO" id="GO:0000156">
    <property type="term" value="F:phosphorelay response regulator activity"/>
    <property type="evidence" value="ECO:0007669"/>
    <property type="project" value="TreeGrafter"/>
</dbReference>
<dbReference type="SMART" id="SM00862">
    <property type="entry name" value="Trans_reg_C"/>
    <property type="match status" value="1"/>
</dbReference>
<dbReference type="CDD" id="cd00383">
    <property type="entry name" value="trans_reg_C"/>
    <property type="match status" value="1"/>
</dbReference>
<evidence type="ECO:0000259" key="11">
    <source>
        <dbReference type="PROSITE" id="PS51755"/>
    </source>
</evidence>
<dbReference type="InterPro" id="IPR001867">
    <property type="entry name" value="OmpR/PhoB-type_DNA-bd"/>
</dbReference>
<comment type="function">
    <text evidence="7">This protein is a positive regulator for the phosphate regulon. Transcription of this operon is positively regulated by PhoB and PhoR when phosphate is limited.</text>
</comment>
<feature type="DNA-binding region" description="OmpR/PhoB-type" evidence="9">
    <location>
        <begin position="128"/>
        <end position="223"/>
    </location>
</feature>
<evidence type="ECO:0000256" key="6">
    <source>
        <dbReference type="ARBA" id="ARBA00023163"/>
    </source>
</evidence>
<dbReference type="Pfam" id="PF00486">
    <property type="entry name" value="Trans_reg_C"/>
    <property type="match status" value="1"/>
</dbReference>
<dbReference type="InterPro" id="IPR036388">
    <property type="entry name" value="WH-like_DNA-bd_sf"/>
</dbReference>
<gene>
    <name evidence="12" type="ORF">BGX16_2858</name>
</gene>
<keyword evidence="2 8" id="KW-0597">Phosphoprotein</keyword>
<dbReference type="AlphaFoldDB" id="A0A2M9AAP8"/>
<evidence type="ECO:0000313" key="12">
    <source>
        <dbReference type="EMBL" id="PJJ42811.1"/>
    </source>
</evidence>
<dbReference type="SUPFAM" id="SSF52172">
    <property type="entry name" value="CheY-like"/>
    <property type="match status" value="1"/>
</dbReference>
<dbReference type="GO" id="GO:0000976">
    <property type="term" value="F:transcription cis-regulatory region binding"/>
    <property type="evidence" value="ECO:0007669"/>
    <property type="project" value="TreeGrafter"/>
</dbReference>
<dbReference type="PANTHER" id="PTHR48111">
    <property type="entry name" value="REGULATOR OF RPOS"/>
    <property type="match status" value="1"/>
</dbReference>
<dbReference type="InterPro" id="IPR011006">
    <property type="entry name" value="CheY-like_superfamily"/>
</dbReference>
<evidence type="ECO:0000256" key="8">
    <source>
        <dbReference type="PROSITE-ProRule" id="PRU00169"/>
    </source>
</evidence>
<keyword evidence="3" id="KW-0902">Two-component regulatory system</keyword>
<evidence type="ECO:0000256" key="9">
    <source>
        <dbReference type="PROSITE-ProRule" id="PRU01091"/>
    </source>
</evidence>
<dbReference type="PROSITE" id="PS50110">
    <property type="entry name" value="RESPONSE_REGULATORY"/>
    <property type="match status" value="1"/>
</dbReference>
<keyword evidence="5 9" id="KW-0238">DNA-binding</keyword>
<dbReference type="InterPro" id="IPR001789">
    <property type="entry name" value="Sig_transdc_resp-reg_receiver"/>
</dbReference>
<comment type="caution">
    <text evidence="12">The sequence shown here is derived from an EMBL/GenBank/DDBJ whole genome shotgun (WGS) entry which is preliminary data.</text>
</comment>
<name>A0A2M9AAP8_9BACT</name>
<dbReference type="OrthoDB" id="9802426at2"/>
<evidence type="ECO:0000256" key="7">
    <source>
        <dbReference type="ARBA" id="ARBA00024735"/>
    </source>
</evidence>
<evidence type="ECO:0000256" key="3">
    <source>
        <dbReference type="ARBA" id="ARBA00023012"/>
    </source>
</evidence>
<evidence type="ECO:0000259" key="10">
    <source>
        <dbReference type="PROSITE" id="PS50110"/>
    </source>
</evidence>
<evidence type="ECO:0000256" key="1">
    <source>
        <dbReference type="ARBA" id="ARBA00013332"/>
    </source>
</evidence>
<dbReference type="Gene3D" id="6.10.250.690">
    <property type="match status" value="1"/>
</dbReference>
<keyword evidence="13" id="KW-1185">Reference proteome</keyword>
<feature type="domain" description="OmpR/PhoB-type" evidence="11">
    <location>
        <begin position="128"/>
        <end position="223"/>
    </location>
</feature>
<keyword evidence="4" id="KW-0805">Transcription regulation</keyword>
<dbReference type="EMBL" id="PGEX01000001">
    <property type="protein sequence ID" value="PJJ42811.1"/>
    <property type="molecule type" value="Genomic_DNA"/>
</dbReference>
<evidence type="ECO:0000256" key="2">
    <source>
        <dbReference type="ARBA" id="ARBA00022553"/>
    </source>
</evidence>
<dbReference type="RefSeq" id="WP_100426651.1">
    <property type="nucleotide sequence ID" value="NZ_JAQXKX010000027.1"/>
</dbReference>
<dbReference type="FunFam" id="1.10.10.10:FF:000018">
    <property type="entry name" value="DNA-binding response regulator ResD"/>
    <property type="match status" value="1"/>
</dbReference>
<reference evidence="12 13" key="1">
    <citation type="submission" date="2017-11" db="EMBL/GenBank/DDBJ databases">
        <title>Animal gut microbial communities from fecal samples from Wisconsin, USA.</title>
        <authorList>
            <person name="Neumann A."/>
        </authorList>
    </citation>
    <scope>NUCLEOTIDE SEQUENCE [LARGE SCALE GENOMIC DNA]</scope>
    <source>
        <strain evidence="12 13">UWS3</strain>
    </source>
</reference>
<dbReference type="Gene3D" id="3.40.50.2300">
    <property type="match status" value="1"/>
</dbReference>
<evidence type="ECO:0000256" key="4">
    <source>
        <dbReference type="ARBA" id="ARBA00023015"/>
    </source>
</evidence>
<evidence type="ECO:0000313" key="13">
    <source>
        <dbReference type="Proteomes" id="UP000231134"/>
    </source>
</evidence>
<dbReference type="Proteomes" id="UP000231134">
    <property type="component" value="Unassembled WGS sequence"/>
</dbReference>
<keyword evidence="6" id="KW-0804">Transcription</keyword>
<protein>
    <recommendedName>
        <fullName evidence="1">Phosphate regulon transcriptional regulatory protein PhoB</fullName>
    </recommendedName>
</protein>
<proteinExistence type="predicted"/>
<feature type="domain" description="Response regulatory" evidence="10">
    <location>
        <begin position="1"/>
        <end position="117"/>
    </location>
</feature>
<evidence type="ECO:0000256" key="5">
    <source>
        <dbReference type="ARBA" id="ARBA00023125"/>
    </source>
</evidence>
<dbReference type="GO" id="GO:0005829">
    <property type="term" value="C:cytosol"/>
    <property type="evidence" value="ECO:0007669"/>
    <property type="project" value="TreeGrafter"/>
</dbReference>